<feature type="signal peptide" evidence="1">
    <location>
        <begin position="1"/>
        <end position="20"/>
    </location>
</feature>
<feature type="chain" id="PRO_5040996719" description="Chlorophyllase" evidence="1">
    <location>
        <begin position="21"/>
        <end position="329"/>
    </location>
</feature>
<evidence type="ECO:0008006" key="4">
    <source>
        <dbReference type="Google" id="ProtNLM"/>
    </source>
</evidence>
<dbReference type="AlphaFoldDB" id="A0A9W7E3C9"/>
<comment type="caution">
    <text evidence="2">The sequence shown here is derived from an EMBL/GenBank/DDBJ whole genome shotgun (WGS) entry which is preliminary data.</text>
</comment>
<dbReference type="EMBL" id="BRXZ01002623">
    <property type="protein sequence ID" value="GMH66604.1"/>
    <property type="molecule type" value="Genomic_DNA"/>
</dbReference>
<evidence type="ECO:0000313" key="3">
    <source>
        <dbReference type="Proteomes" id="UP001165082"/>
    </source>
</evidence>
<dbReference type="Proteomes" id="UP001165082">
    <property type="component" value="Unassembled WGS sequence"/>
</dbReference>
<proteinExistence type="predicted"/>
<dbReference type="InterPro" id="IPR029058">
    <property type="entry name" value="AB_hydrolase_fold"/>
</dbReference>
<dbReference type="PANTHER" id="PTHR33428">
    <property type="entry name" value="CHLOROPHYLLASE-2, CHLOROPLASTIC"/>
    <property type="match status" value="1"/>
</dbReference>
<gene>
    <name evidence="2" type="ORF">TrRE_jg5021</name>
</gene>
<keyword evidence="1" id="KW-0732">Signal</keyword>
<accession>A0A9W7E3C9</accession>
<dbReference type="OrthoDB" id="2363873at2759"/>
<dbReference type="InterPro" id="IPR017395">
    <property type="entry name" value="Chlorophyllase-like"/>
</dbReference>
<dbReference type="PANTHER" id="PTHR33428:SF14">
    <property type="entry name" value="CARBOXYLESTERASE TYPE B DOMAIN-CONTAINING PROTEIN"/>
    <property type="match status" value="1"/>
</dbReference>
<reference evidence="2" key="1">
    <citation type="submission" date="2022-07" db="EMBL/GenBank/DDBJ databases">
        <title>Genome analysis of Parmales, a sister group of diatoms, reveals the evolutionary specialization of diatoms from phago-mixotrophs to photoautotrophs.</title>
        <authorList>
            <person name="Ban H."/>
            <person name="Sato S."/>
            <person name="Yoshikawa S."/>
            <person name="Kazumasa Y."/>
            <person name="Nakamura Y."/>
            <person name="Ichinomiya M."/>
            <person name="Saitoh K."/>
            <person name="Sato N."/>
            <person name="Blanc-Mathieu R."/>
            <person name="Endo H."/>
            <person name="Kuwata A."/>
            <person name="Ogata H."/>
        </authorList>
    </citation>
    <scope>NUCLEOTIDE SEQUENCE</scope>
</reference>
<organism evidence="2 3">
    <name type="scientific">Triparma retinervis</name>
    <dbReference type="NCBI Taxonomy" id="2557542"/>
    <lineage>
        <taxon>Eukaryota</taxon>
        <taxon>Sar</taxon>
        <taxon>Stramenopiles</taxon>
        <taxon>Ochrophyta</taxon>
        <taxon>Bolidophyceae</taxon>
        <taxon>Parmales</taxon>
        <taxon>Triparmaceae</taxon>
        <taxon>Triparma</taxon>
    </lineage>
</organism>
<dbReference type="Pfam" id="PF07224">
    <property type="entry name" value="Chlorophyllase"/>
    <property type="match status" value="1"/>
</dbReference>
<sequence length="329" mass="35313">MMFLKLISSLLLAYIPTAASSAFKDCIPNDTELGPFNPPAFASTVVNTTTFYSLLPPSPTPLPLLVFMHGSTGEWDFYNDSLSFVSTHGFAVVFPFVKSPEKDKSPFTTNTDGTYLLKAIQFAKDQNADPTSPMYQKIDVSSVIIAGHSMGATCSINAALAYPDALAVIAMHPGICGPFGPPPCPSCWKSEDLAKVGRAMPVVFTTATNDGAFWPAPLTAKHEHGCYLNSFGEDQGDWDGEKSLFAQFNADVCGEDGERSPVKDGGHNCPMKRVSGGKPEMAVLLKAAKLYGQMGGDEETDCHGMLYGGEDVEGSLRQLNQTDVMELRG</sequence>
<dbReference type="SUPFAM" id="SSF53474">
    <property type="entry name" value="alpha/beta-Hydrolases"/>
    <property type="match status" value="1"/>
</dbReference>
<protein>
    <recommendedName>
        <fullName evidence="4">Chlorophyllase</fullName>
    </recommendedName>
</protein>
<feature type="non-terminal residue" evidence="2">
    <location>
        <position position="1"/>
    </location>
</feature>
<name>A0A9W7E3C9_9STRA</name>
<evidence type="ECO:0000256" key="1">
    <source>
        <dbReference type="SAM" id="SignalP"/>
    </source>
</evidence>
<dbReference type="Gene3D" id="3.40.50.1820">
    <property type="entry name" value="alpha/beta hydrolase"/>
    <property type="match status" value="1"/>
</dbReference>
<evidence type="ECO:0000313" key="2">
    <source>
        <dbReference type="EMBL" id="GMH66604.1"/>
    </source>
</evidence>
<keyword evidence="3" id="KW-1185">Reference proteome</keyword>